<accession>A0A1E3NDM0</accession>
<dbReference type="Pfam" id="PF08241">
    <property type="entry name" value="Methyltransf_11"/>
    <property type="match status" value="1"/>
</dbReference>
<dbReference type="OrthoDB" id="10017101at2759"/>
<gene>
    <name evidence="2" type="ORF">PICMEDRAFT_18486</name>
</gene>
<dbReference type="Gene3D" id="3.40.50.150">
    <property type="entry name" value="Vaccinia Virus protein VP39"/>
    <property type="match status" value="1"/>
</dbReference>
<dbReference type="GeneID" id="30178704"/>
<organism evidence="2 3">
    <name type="scientific">Pichia membranifaciens NRRL Y-2026</name>
    <dbReference type="NCBI Taxonomy" id="763406"/>
    <lineage>
        <taxon>Eukaryota</taxon>
        <taxon>Fungi</taxon>
        <taxon>Dikarya</taxon>
        <taxon>Ascomycota</taxon>
        <taxon>Saccharomycotina</taxon>
        <taxon>Pichiomycetes</taxon>
        <taxon>Pichiales</taxon>
        <taxon>Pichiaceae</taxon>
        <taxon>Pichia</taxon>
    </lineage>
</organism>
<protein>
    <recommendedName>
        <fullName evidence="1">Methyltransferase type 11 domain-containing protein</fullName>
    </recommendedName>
</protein>
<dbReference type="RefSeq" id="XP_019015348.1">
    <property type="nucleotide sequence ID" value="XM_019162017.1"/>
</dbReference>
<dbReference type="AlphaFoldDB" id="A0A1E3NDM0"/>
<evidence type="ECO:0000313" key="2">
    <source>
        <dbReference type="EMBL" id="ODQ44235.1"/>
    </source>
</evidence>
<evidence type="ECO:0000259" key="1">
    <source>
        <dbReference type="Pfam" id="PF08241"/>
    </source>
</evidence>
<dbReference type="EMBL" id="KV454008">
    <property type="protein sequence ID" value="ODQ44235.1"/>
    <property type="molecule type" value="Genomic_DNA"/>
</dbReference>
<keyword evidence="3" id="KW-1185">Reference proteome</keyword>
<dbReference type="PANTHER" id="PTHR43591:SF24">
    <property type="entry name" value="2-METHOXY-6-POLYPRENYL-1,4-BENZOQUINOL METHYLASE, MITOCHONDRIAL"/>
    <property type="match status" value="1"/>
</dbReference>
<dbReference type="PANTHER" id="PTHR43591">
    <property type="entry name" value="METHYLTRANSFERASE"/>
    <property type="match status" value="1"/>
</dbReference>
<feature type="domain" description="Methyltransferase type 11" evidence="1">
    <location>
        <begin position="14"/>
        <end position="115"/>
    </location>
</feature>
<dbReference type="STRING" id="763406.A0A1E3NDM0"/>
<evidence type="ECO:0000313" key="3">
    <source>
        <dbReference type="Proteomes" id="UP000094455"/>
    </source>
</evidence>
<dbReference type="SUPFAM" id="SSF53335">
    <property type="entry name" value="S-adenosyl-L-methionine-dependent methyltransferases"/>
    <property type="match status" value="1"/>
</dbReference>
<dbReference type="CDD" id="cd02440">
    <property type="entry name" value="AdoMet_MTases"/>
    <property type="match status" value="1"/>
</dbReference>
<name>A0A1E3NDM0_9ASCO</name>
<dbReference type="InterPro" id="IPR013216">
    <property type="entry name" value="Methyltransf_11"/>
</dbReference>
<dbReference type="InterPro" id="IPR029063">
    <property type="entry name" value="SAM-dependent_MTases_sf"/>
</dbReference>
<proteinExistence type="predicted"/>
<sequence>MEQALRSSREMRILDVGCGPGSITHDVFASYGESNAVVGLDTPAELIQACRTKYCSGGDSAVDTTNHNTLKFVQGSAYKLPFADGEFDIVYCHQVLIHLKDPIAAVREMLRVLRRSEGNALLPSYLFVCEGEKRSFFFHPLSYQPTLTEYLNVEASKYTRESFGLGLLELFRSATEDSLRHPKSVSLDTVSWCISDEALKKHFASMYVDRIASRKDVPDVQRFIDAWTNWSEDPVSAAAAMNGILIVVY</sequence>
<dbReference type="Proteomes" id="UP000094455">
    <property type="component" value="Unassembled WGS sequence"/>
</dbReference>
<reference evidence="2 3" key="1">
    <citation type="journal article" date="2016" name="Proc. Natl. Acad. Sci. U.S.A.">
        <title>Comparative genomics of biotechnologically important yeasts.</title>
        <authorList>
            <person name="Riley R."/>
            <person name="Haridas S."/>
            <person name="Wolfe K.H."/>
            <person name="Lopes M.R."/>
            <person name="Hittinger C.T."/>
            <person name="Goeker M."/>
            <person name="Salamov A.A."/>
            <person name="Wisecaver J.H."/>
            <person name="Long T.M."/>
            <person name="Calvey C.H."/>
            <person name="Aerts A.L."/>
            <person name="Barry K.W."/>
            <person name="Choi C."/>
            <person name="Clum A."/>
            <person name="Coughlan A.Y."/>
            <person name="Deshpande S."/>
            <person name="Douglass A.P."/>
            <person name="Hanson S.J."/>
            <person name="Klenk H.-P."/>
            <person name="LaButti K.M."/>
            <person name="Lapidus A."/>
            <person name="Lindquist E.A."/>
            <person name="Lipzen A.M."/>
            <person name="Meier-Kolthoff J.P."/>
            <person name="Ohm R.A."/>
            <person name="Otillar R.P."/>
            <person name="Pangilinan J.L."/>
            <person name="Peng Y."/>
            <person name="Rokas A."/>
            <person name="Rosa C.A."/>
            <person name="Scheuner C."/>
            <person name="Sibirny A.A."/>
            <person name="Slot J.C."/>
            <person name="Stielow J.B."/>
            <person name="Sun H."/>
            <person name="Kurtzman C.P."/>
            <person name="Blackwell M."/>
            <person name="Grigoriev I.V."/>
            <person name="Jeffries T.W."/>
        </authorList>
    </citation>
    <scope>NUCLEOTIDE SEQUENCE [LARGE SCALE GENOMIC DNA]</scope>
    <source>
        <strain evidence="2 3">NRRL Y-2026</strain>
    </source>
</reference>
<dbReference type="GO" id="GO:0008757">
    <property type="term" value="F:S-adenosylmethionine-dependent methyltransferase activity"/>
    <property type="evidence" value="ECO:0007669"/>
    <property type="project" value="InterPro"/>
</dbReference>